<proteinExistence type="predicted"/>
<dbReference type="EMBL" id="FUXK01000003">
    <property type="protein sequence ID" value="SJZ53254.1"/>
    <property type="molecule type" value="Genomic_DNA"/>
</dbReference>
<dbReference type="PANTHER" id="PTHR11820:SF7">
    <property type="entry name" value="ACYLPYRUVASE FAHD1, MITOCHONDRIAL"/>
    <property type="match status" value="1"/>
</dbReference>
<dbReference type="GO" id="GO:0046872">
    <property type="term" value="F:metal ion binding"/>
    <property type="evidence" value="ECO:0007669"/>
    <property type="project" value="UniProtKB-KW"/>
</dbReference>
<dbReference type="STRING" id="28136.SAMN02745202_00414"/>
<feature type="domain" description="Fumarylacetoacetase-like C-terminal" evidence="2">
    <location>
        <begin position="2"/>
        <end position="189"/>
    </location>
</feature>
<dbReference type="InterPro" id="IPR036663">
    <property type="entry name" value="Fumarylacetoacetase_C_sf"/>
</dbReference>
<dbReference type="AlphaFoldDB" id="A0A1T4LFK4"/>
<dbReference type="PANTHER" id="PTHR11820">
    <property type="entry name" value="ACYLPYRUVASE"/>
    <property type="match status" value="1"/>
</dbReference>
<dbReference type="eggNOG" id="COG0179">
    <property type="taxonomic scope" value="Bacteria"/>
</dbReference>
<keyword evidence="1" id="KW-0479">Metal-binding</keyword>
<dbReference type="RefSeq" id="WP_025069867.1">
    <property type="nucleotide sequence ID" value="NZ_FUXK01000003.1"/>
</dbReference>
<evidence type="ECO:0000259" key="2">
    <source>
        <dbReference type="Pfam" id="PF01557"/>
    </source>
</evidence>
<dbReference type="GO" id="GO:0018773">
    <property type="term" value="F:acetylpyruvate hydrolase activity"/>
    <property type="evidence" value="ECO:0007669"/>
    <property type="project" value="TreeGrafter"/>
</dbReference>
<reference evidence="3 4" key="1">
    <citation type="submission" date="2017-02" db="EMBL/GenBank/DDBJ databases">
        <authorList>
            <person name="Peterson S.W."/>
        </authorList>
    </citation>
    <scope>NUCLEOTIDE SEQUENCE [LARGE SCALE GENOMIC DNA]</scope>
    <source>
        <strain evidence="3 4">ATCC 43324</strain>
    </source>
</reference>
<dbReference type="Pfam" id="PF01557">
    <property type="entry name" value="FAA_hydrolase"/>
    <property type="match status" value="1"/>
</dbReference>
<organism evidence="3 4">
    <name type="scientific">Segatella oulorum</name>
    <dbReference type="NCBI Taxonomy" id="28136"/>
    <lineage>
        <taxon>Bacteria</taxon>
        <taxon>Pseudomonadati</taxon>
        <taxon>Bacteroidota</taxon>
        <taxon>Bacteroidia</taxon>
        <taxon>Bacteroidales</taxon>
        <taxon>Prevotellaceae</taxon>
        <taxon>Segatella</taxon>
    </lineage>
</organism>
<accession>A0A1T4LFK4</accession>
<sequence length="205" mass="22408">MKIFGIEGNYNTAACTQQGDGTGADAPVLFTKCDTALLKDSKPFFIPDHLGTITAAVHLVVRICRLGKTIAPRFATRYYDAVTLGVDFTATDLQKNLQKVGQPWDLSKSFDGSAAIGTWVPLDELKPVHNLPFTLSCNNTPLQAGYSGDMRHNIDDLIAYISQFFTLKTGDILFTGAPVSPNIVHINDHLEGFIGERKVLSFNCK</sequence>
<dbReference type="Gene3D" id="3.90.850.10">
    <property type="entry name" value="Fumarylacetoacetase-like, C-terminal domain"/>
    <property type="match status" value="1"/>
</dbReference>
<dbReference type="SUPFAM" id="SSF56529">
    <property type="entry name" value="FAH"/>
    <property type="match status" value="1"/>
</dbReference>
<dbReference type="Proteomes" id="UP000190065">
    <property type="component" value="Unassembled WGS sequence"/>
</dbReference>
<protein>
    <submittedName>
        <fullName evidence="3">2-keto-4-pentenoate hydratase/2-oxohepta-3-ene-1,7-dioic acid hydratase (Catechol pathway)</fullName>
    </submittedName>
</protein>
<gene>
    <name evidence="3" type="ORF">SAMN02745202_00414</name>
</gene>
<dbReference type="InterPro" id="IPR011234">
    <property type="entry name" value="Fumarylacetoacetase-like_C"/>
</dbReference>
<evidence type="ECO:0000313" key="3">
    <source>
        <dbReference type="EMBL" id="SJZ53254.1"/>
    </source>
</evidence>
<evidence type="ECO:0000313" key="4">
    <source>
        <dbReference type="Proteomes" id="UP000190065"/>
    </source>
</evidence>
<evidence type="ECO:0000256" key="1">
    <source>
        <dbReference type="ARBA" id="ARBA00022723"/>
    </source>
</evidence>
<name>A0A1T4LFK4_9BACT</name>